<reference evidence="10 11" key="1">
    <citation type="journal article" date="2015" name="Genome Biol. Evol.">
        <title>Phylogenomic analyses indicate that early fungi evolved digesting cell walls of algal ancestors of land plants.</title>
        <authorList>
            <person name="Chang Y."/>
            <person name="Wang S."/>
            <person name="Sekimoto S."/>
            <person name="Aerts A.L."/>
            <person name="Choi C."/>
            <person name="Clum A."/>
            <person name="LaButti K.M."/>
            <person name="Lindquist E.A."/>
            <person name="Yee Ngan C."/>
            <person name="Ohm R.A."/>
            <person name="Salamov A.A."/>
            <person name="Grigoriev I.V."/>
            <person name="Spatafora J.W."/>
            <person name="Berbee M.L."/>
        </authorList>
    </citation>
    <scope>NUCLEOTIDE SEQUENCE [LARGE SCALE GENOMIC DNA]</scope>
    <source>
        <strain evidence="10 11">JEL478</strain>
    </source>
</reference>
<evidence type="ECO:0000256" key="6">
    <source>
        <dbReference type="ARBA" id="ARBA00022729"/>
    </source>
</evidence>
<dbReference type="Gene3D" id="2.70.220.10">
    <property type="entry name" value="Ganglioside GM2 activator"/>
    <property type="match status" value="1"/>
</dbReference>
<dbReference type="GO" id="GO:0032934">
    <property type="term" value="F:sterol binding"/>
    <property type="evidence" value="ECO:0007669"/>
    <property type="project" value="InterPro"/>
</dbReference>
<dbReference type="Proteomes" id="UP000070544">
    <property type="component" value="Unassembled WGS sequence"/>
</dbReference>
<feature type="chain" id="PRO_5007296328" description="Phosphatidylglycerol/phosphatidylinositol transfer protein" evidence="8">
    <location>
        <begin position="22"/>
        <end position="169"/>
    </location>
</feature>
<evidence type="ECO:0000256" key="8">
    <source>
        <dbReference type="SAM" id="SignalP"/>
    </source>
</evidence>
<evidence type="ECO:0000256" key="7">
    <source>
        <dbReference type="ARBA" id="ARBA00023055"/>
    </source>
</evidence>
<keyword evidence="11" id="KW-1185">Reference proteome</keyword>
<evidence type="ECO:0000313" key="11">
    <source>
        <dbReference type="Proteomes" id="UP000070544"/>
    </source>
</evidence>
<evidence type="ECO:0000256" key="5">
    <source>
        <dbReference type="ARBA" id="ARBA00022448"/>
    </source>
</evidence>
<dbReference type="OrthoDB" id="6409159at2759"/>
<keyword evidence="6 8" id="KW-0732">Signal</keyword>
<evidence type="ECO:0000256" key="4">
    <source>
        <dbReference type="ARBA" id="ARBA00016056"/>
    </source>
</evidence>
<evidence type="ECO:0000256" key="2">
    <source>
        <dbReference type="ARBA" id="ARBA00006370"/>
    </source>
</evidence>
<keyword evidence="5" id="KW-0813">Transport</keyword>
<name>A0A139ANB9_GONPJ</name>
<keyword evidence="7" id="KW-0445">Lipid transport</keyword>
<dbReference type="EMBL" id="KQ965744">
    <property type="protein sequence ID" value="KXS18023.1"/>
    <property type="molecule type" value="Genomic_DNA"/>
</dbReference>
<proteinExistence type="inferred from homology"/>
<dbReference type="InterPro" id="IPR036846">
    <property type="entry name" value="GM2-AP_sf"/>
</dbReference>
<comment type="function">
    <text evidence="1">Catalyzes the intermembrane transfer of phosphatidylglycerol and phosphatidylinositol.</text>
</comment>
<evidence type="ECO:0000256" key="3">
    <source>
        <dbReference type="ARBA" id="ARBA00011245"/>
    </source>
</evidence>
<feature type="signal peptide" evidence="8">
    <location>
        <begin position="1"/>
        <end position="21"/>
    </location>
</feature>
<evidence type="ECO:0000313" key="10">
    <source>
        <dbReference type="EMBL" id="KXS18023.1"/>
    </source>
</evidence>
<comment type="similarity">
    <text evidence="2">Belongs to the NPC2 family.</text>
</comment>
<protein>
    <recommendedName>
        <fullName evidence="4">Phosphatidylglycerol/phosphatidylinositol transfer protein</fullName>
    </recommendedName>
</protein>
<sequence>MKGRTLFLGLTLLAVLPLSLGAPLDLSFITQFDDPFEPTPLSTVTNCGTSDDLFELTSLNISPDPPVKGFPITIAASGTLKDEVLPGANVSVLVKIGLVKLVNQDFDLCELIKGNLDEECPLAPGDRELTRTFQLPEDAPRGHYRVNAVVKTVDRRQIACFMADWVWLS</sequence>
<dbReference type="GO" id="GO:0015918">
    <property type="term" value="P:sterol transport"/>
    <property type="evidence" value="ECO:0007669"/>
    <property type="project" value="InterPro"/>
</dbReference>
<accession>A0A139ANB9</accession>
<dbReference type="InterPro" id="IPR003172">
    <property type="entry name" value="ML_dom"/>
</dbReference>
<dbReference type="STRING" id="1344416.A0A139ANB9"/>
<dbReference type="PANTHER" id="PTHR11306:SF0">
    <property type="entry name" value="PHOSPHATIDYLGLYCEROL_PHOSPHATIDYLINOSITOL TRANSFER PROTEIN"/>
    <property type="match status" value="1"/>
</dbReference>
<evidence type="ECO:0000256" key="1">
    <source>
        <dbReference type="ARBA" id="ARBA00002053"/>
    </source>
</evidence>
<comment type="subunit">
    <text evidence="3">Monomer.</text>
</comment>
<evidence type="ECO:0000259" key="9">
    <source>
        <dbReference type="SMART" id="SM00737"/>
    </source>
</evidence>
<dbReference type="Pfam" id="PF02221">
    <property type="entry name" value="E1_DerP2_DerF2"/>
    <property type="match status" value="1"/>
</dbReference>
<organism evidence="10 11">
    <name type="scientific">Gonapodya prolifera (strain JEL478)</name>
    <name type="common">Monoblepharis prolifera</name>
    <dbReference type="NCBI Taxonomy" id="1344416"/>
    <lineage>
        <taxon>Eukaryota</taxon>
        <taxon>Fungi</taxon>
        <taxon>Fungi incertae sedis</taxon>
        <taxon>Chytridiomycota</taxon>
        <taxon>Chytridiomycota incertae sedis</taxon>
        <taxon>Monoblepharidomycetes</taxon>
        <taxon>Monoblepharidales</taxon>
        <taxon>Gonapodyaceae</taxon>
        <taxon>Gonapodya</taxon>
    </lineage>
</organism>
<dbReference type="SUPFAM" id="SSF81296">
    <property type="entry name" value="E set domains"/>
    <property type="match status" value="1"/>
</dbReference>
<gene>
    <name evidence="10" type="ORF">M427DRAFT_133150</name>
</gene>
<dbReference type="AlphaFoldDB" id="A0A139ANB9"/>
<dbReference type="InterPro" id="IPR039670">
    <property type="entry name" value="NPC2-like"/>
</dbReference>
<feature type="domain" description="MD-2-related lipid-recognition" evidence="9">
    <location>
        <begin position="44"/>
        <end position="165"/>
    </location>
</feature>
<dbReference type="InterPro" id="IPR014756">
    <property type="entry name" value="Ig_E-set"/>
</dbReference>
<dbReference type="SMART" id="SM00737">
    <property type="entry name" value="ML"/>
    <property type="match status" value="1"/>
</dbReference>
<dbReference type="PANTHER" id="PTHR11306">
    <property type="entry name" value="NIEMANN PICK TYPE C2 PROTEIN NPC2-RELATED"/>
    <property type="match status" value="1"/>
</dbReference>
<dbReference type="OMA" id="HQTYDLC"/>